<proteinExistence type="predicted"/>
<feature type="region of interest" description="Disordered" evidence="1">
    <location>
        <begin position="1"/>
        <end position="37"/>
    </location>
</feature>
<keyword evidence="3" id="KW-1185">Reference proteome</keyword>
<protein>
    <submittedName>
        <fullName evidence="2">Uncharacterized protein</fullName>
    </submittedName>
</protein>
<evidence type="ECO:0000313" key="2">
    <source>
        <dbReference type="EMBL" id="QFP96670.1"/>
    </source>
</evidence>
<evidence type="ECO:0000256" key="1">
    <source>
        <dbReference type="SAM" id="MobiDB-lite"/>
    </source>
</evidence>
<evidence type="ECO:0000313" key="3">
    <source>
        <dbReference type="Proteomes" id="UP000326737"/>
    </source>
</evidence>
<name>A0A5P8DEU8_9CAUD</name>
<dbReference type="EMBL" id="MN428053">
    <property type="protein sequence ID" value="QFP96670.1"/>
    <property type="molecule type" value="Genomic_DNA"/>
</dbReference>
<reference evidence="2 3" key="1">
    <citation type="submission" date="2019-09" db="EMBL/GenBank/DDBJ databases">
        <authorList>
            <person name="Silva M.P."/>
            <person name="Gonzalez K."/>
            <person name="Koka A.K."/>
            <person name="Cabrera L."/>
            <person name="Cambron D.A."/>
            <person name="Diaz-Ariza A.M."/>
            <person name="Escobar S.L."/>
            <person name="Gali A.E."/>
            <person name="Garcia A."/>
            <person name="Gonzalez K.S."/>
            <person name="Mejia V.A."/>
            <person name="Morales N.J."/>
            <person name="Puente P.E."/>
            <person name="Ramos S.M."/>
            <person name="Rivera A.M."/>
            <person name="Ruas A.M."/>
            <person name="Ruiz E.O."/>
            <person name="Rustin G.O."/>
            <person name="Santana P.N."/>
            <person name="Alonso A."/>
            <person name="Arias E."/>
            <person name="Boaretto D."/>
            <person name="Casey G.B."/>
            <person name="Fernandez S.D."/>
            <person name="Flores B.C."/>
            <person name="Gonzalez C.A."/>
            <person name="Hernandez L.A."/>
            <person name="Lormand T.I."/>
            <person name="Oro J.D."/>
            <person name="Pineiro L."/>
            <person name="Quintana A.E."/>
            <person name="Solorzano G.E."/>
            <person name="Waikel P.A."/>
            <person name="Dougan K.E."/>
            <person name="Rodriguez-Lanetty M."/>
            <person name="Ball S.L."/>
            <person name="Garlena R.A."/>
            <person name="Russell D.A."/>
            <person name="Pope W.H."/>
            <person name="Jacobs-Sera D."/>
            <person name="Hatfull G.F."/>
        </authorList>
    </citation>
    <scope>NUCLEOTIDE SEQUENCE [LARGE SCALE GENOMIC DNA]</scope>
</reference>
<accession>A0A5P8DEU8</accession>
<dbReference type="GeneID" id="77930690"/>
<gene>
    <name evidence="2" type="primary">55</name>
    <name evidence="2" type="ORF">SEA_DENISE_55</name>
</gene>
<dbReference type="Proteomes" id="UP000326737">
    <property type="component" value="Segment"/>
</dbReference>
<sequence>MCRDSASSHSGCCSPVGHVPTRTRPLRQRAGGSDMSDVDERAVAEALYAVESAHHFHGTECLCGFNSHRARERTAHIARLTLGELLGHDFVRKAAFDV</sequence>
<dbReference type="RefSeq" id="YP_010654838.1">
    <property type="nucleotide sequence ID" value="NC_070816.1"/>
</dbReference>
<dbReference type="KEGG" id="vg:77930690"/>
<organism evidence="2 3">
    <name type="scientific">Gordonia phage Denise</name>
    <dbReference type="NCBI Taxonomy" id="2652879"/>
    <lineage>
        <taxon>Viruses</taxon>
        <taxon>Duplodnaviria</taxon>
        <taxon>Heunggongvirae</taxon>
        <taxon>Uroviricota</taxon>
        <taxon>Caudoviricetes</taxon>
        <taxon>Denisevirus</taxon>
        <taxon>Denisevirus denise</taxon>
    </lineage>
</organism>
<feature type="compositionally biased region" description="Polar residues" evidence="1">
    <location>
        <begin position="1"/>
        <end position="11"/>
    </location>
</feature>